<dbReference type="InterPro" id="IPR004711">
    <property type="entry name" value="Benzoate_Transporter"/>
</dbReference>
<feature type="transmembrane region" description="Helical" evidence="1">
    <location>
        <begin position="122"/>
        <end position="140"/>
    </location>
</feature>
<feature type="transmembrane region" description="Helical" evidence="1">
    <location>
        <begin position="322"/>
        <end position="344"/>
    </location>
</feature>
<dbReference type="PANTHER" id="PTHR30199:SF0">
    <property type="entry name" value="INNER MEMBRANE PROTEIN YDCO"/>
    <property type="match status" value="1"/>
</dbReference>
<dbReference type="GO" id="GO:0005886">
    <property type="term" value="C:plasma membrane"/>
    <property type="evidence" value="ECO:0007669"/>
    <property type="project" value="TreeGrafter"/>
</dbReference>
<feature type="transmembrane region" description="Helical" evidence="1">
    <location>
        <begin position="351"/>
        <end position="374"/>
    </location>
</feature>
<accession>A0A1Y6CG19</accession>
<reference evidence="3" key="1">
    <citation type="submission" date="2017-04" db="EMBL/GenBank/DDBJ databases">
        <authorList>
            <person name="Varghese N."/>
            <person name="Submissions S."/>
        </authorList>
    </citation>
    <scope>NUCLEOTIDE SEQUENCE [LARGE SCALE GENOMIC DNA]</scope>
    <source>
        <strain evidence="3">DSM 22618</strain>
    </source>
</reference>
<dbReference type="EMBL" id="FXAG01000027">
    <property type="protein sequence ID" value="SMF51441.1"/>
    <property type="molecule type" value="Genomic_DNA"/>
</dbReference>
<organism evidence="2 3">
    <name type="scientific">Pseudogulbenkiania subflava DSM 22618</name>
    <dbReference type="NCBI Taxonomy" id="1123014"/>
    <lineage>
        <taxon>Bacteria</taxon>
        <taxon>Pseudomonadati</taxon>
        <taxon>Pseudomonadota</taxon>
        <taxon>Betaproteobacteria</taxon>
        <taxon>Neisseriales</taxon>
        <taxon>Chromobacteriaceae</taxon>
        <taxon>Pseudogulbenkiania</taxon>
    </lineage>
</organism>
<dbReference type="Proteomes" id="UP000192920">
    <property type="component" value="Unassembled WGS sequence"/>
</dbReference>
<keyword evidence="1" id="KW-1133">Transmembrane helix</keyword>
<dbReference type="NCBIfam" id="TIGR00843">
    <property type="entry name" value="benE"/>
    <property type="match status" value="1"/>
</dbReference>
<feature type="transmembrane region" description="Helical" evidence="1">
    <location>
        <begin position="73"/>
        <end position="91"/>
    </location>
</feature>
<dbReference type="RefSeq" id="WP_085277701.1">
    <property type="nucleotide sequence ID" value="NZ_FXAG01000027.1"/>
</dbReference>
<feature type="transmembrane region" description="Helical" evidence="1">
    <location>
        <begin position="171"/>
        <end position="193"/>
    </location>
</feature>
<dbReference type="PANTHER" id="PTHR30199">
    <property type="entry name" value="MFS FAMILY TRANSPORTER, PREDICTED SUBSTRATE BENZOATE"/>
    <property type="match status" value="1"/>
</dbReference>
<evidence type="ECO:0000313" key="3">
    <source>
        <dbReference type="Proteomes" id="UP000192920"/>
    </source>
</evidence>
<evidence type="ECO:0000256" key="1">
    <source>
        <dbReference type="SAM" id="Phobius"/>
    </source>
</evidence>
<proteinExistence type="predicted"/>
<feature type="transmembrane region" description="Helical" evidence="1">
    <location>
        <begin position="291"/>
        <end position="316"/>
    </location>
</feature>
<gene>
    <name evidence="2" type="ORF">SAMN02745746_03697</name>
</gene>
<protein>
    <submittedName>
        <fullName evidence="2">Benzoate membrane transport protein</fullName>
    </submittedName>
</protein>
<keyword evidence="1" id="KW-0472">Membrane</keyword>
<feature type="transmembrane region" description="Helical" evidence="1">
    <location>
        <begin position="12"/>
        <end position="36"/>
    </location>
</feature>
<feature type="transmembrane region" description="Helical" evidence="1">
    <location>
        <begin position="213"/>
        <end position="238"/>
    </location>
</feature>
<dbReference type="Pfam" id="PF03594">
    <property type="entry name" value="BenE"/>
    <property type="match status" value="1"/>
</dbReference>
<evidence type="ECO:0000313" key="2">
    <source>
        <dbReference type="EMBL" id="SMF51441.1"/>
    </source>
</evidence>
<name>A0A1Y6CG19_9NEIS</name>
<feature type="transmembrane region" description="Helical" evidence="1">
    <location>
        <begin position="48"/>
        <end position="66"/>
    </location>
</feature>
<dbReference type="STRING" id="1123014.SAMN02745746_03697"/>
<keyword evidence="1" id="KW-0812">Transmembrane</keyword>
<dbReference type="GO" id="GO:0042925">
    <property type="term" value="F:benzoate transmembrane transporter activity"/>
    <property type="evidence" value="ECO:0007669"/>
    <property type="project" value="InterPro"/>
</dbReference>
<feature type="transmembrane region" description="Helical" evidence="1">
    <location>
        <begin position="97"/>
        <end position="115"/>
    </location>
</feature>
<sequence>MTFSPWRDLSPSAVLAAVLALLVGYSGPFLIIVHAAQSAGLSAAQLGSWVWAVSIGSGIAGLWLSLRWKAPVITAWSTPGAALLLAALPGVPYAEAVGAFLAAAVIVTVIGASGLFDKIMKVFPPALAAALLGGILFRFVAELAGAASHDAALVLPMAAAFFLGRRLFPRYALPVALALGLAIAGVQGLFGTLPTWQGGAGPQFTMPAWSWTAFVNLAIPLALVALTGQFLPGMAVLASSGYRIPARSPVTALGLMSIVTAPLGGHGVVLAAITAAICTGPEAHPDPARRYMAGVVCGVLYILLGLAGGALAALILTLPKALVAAAAGLALFGTLASSLATALGDERQREAALITFVVAASGITIAGLGAPLWALLAGGAVSLLCQVRAGHATAALSTGSRR</sequence>
<dbReference type="AlphaFoldDB" id="A0A1Y6CG19"/>
<keyword evidence="3" id="KW-1185">Reference proteome</keyword>